<evidence type="ECO:0000313" key="2">
    <source>
        <dbReference type="Proteomes" id="UP000095284"/>
    </source>
</evidence>
<feature type="transmembrane region" description="Helical" evidence="1">
    <location>
        <begin position="24"/>
        <end position="44"/>
    </location>
</feature>
<protein>
    <submittedName>
        <fullName evidence="3">Inhibitor_I29 domain-containing protein</fullName>
    </submittedName>
</protein>
<dbReference type="Proteomes" id="UP000095284">
    <property type="component" value="Unplaced"/>
</dbReference>
<keyword evidence="1" id="KW-0812">Transmembrane</keyword>
<organism evidence="2 3">
    <name type="scientific">Bursaphelenchus xylophilus</name>
    <name type="common">Pinewood nematode worm</name>
    <name type="synonym">Aphelenchoides xylophilus</name>
    <dbReference type="NCBI Taxonomy" id="6326"/>
    <lineage>
        <taxon>Eukaryota</taxon>
        <taxon>Metazoa</taxon>
        <taxon>Ecdysozoa</taxon>
        <taxon>Nematoda</taxon>
        <taxon>Chromadorea</taxon>
        <taxon>Rhabditida</taxon>
        <taxon>Tylenchina</taxon>
        <taxon>Tylenchomorpha</taxon>
        <taxon>Aphelenchoidea</taxon>
        <taxon>Aphelenchoididae</taxon>
        <taxon>Bursaphelenchus</taxon>
    </lineage>
</organism>
<proteinExistence type="predicted"/>
<accession>A0A1I7RV66</accession>
<dbReference type="AlphaFoldDB" id="A0A1I7RV66"/>
<sequence length="117" mass="13950">MDTEKYCVFVANLMLYFPGSMASLVRLILLLSLISLQISALLPIHKADMRLMRVQKRFYNWEASHPEKRFYSWDSTQPQISAKERDFVKQFLQRRGGADWLRQHKMFSQFTNVDFLQ</sequence>
<name>A0A1I7RV66_BURXY</name>
<keyword evidence="1" id="KW-1133">Transmembrane helix</keyword>
<dbReference type="WBParaSite" id="BXY_0462700.1">
    <property type="protein sequence ID" value="BXY_0462700.1"/>
    <property type="gene ID" value="BXY_0462700"/>
</dbReference>
<evidence type="ECO:0000256" key="1">
    <source>
        <dbReference type="SAM" id="Phobius"/>
    </source>
</evidence>
<keyword evidence="1" id="KW-0472">Membrane</keyword>
<evidence type="ECO:0000313" key="3">
    <source>
        <dbReference type="WBParaSite" id="BXY_0462700.1"/>
    </source>
</evidence>
<reference evidence="3" key="1">
    <citation type="submission" date="2016-11" db="UniProtKB">
        <authorList>
            <consortium name="WormBaseParasite"/>
        </authorList>
    </citation>
    <scope>IDENTIFICATION</scope>
</reference>